<keyword evidence="2" id="KW-0560">Oxidoreductase</keyword>
<dbReference type="Proteomes" id="UP000707138">
    <property type="component" value="Unassembled WGS sequence"/>
</dbReference>
<evidence type="ECO:0000259" key="3">
    <source>
        <dbReference type="Pfam" id="PF07992"/>
    </source>
</evidence>
<dbReference type="PANTHER" id="PTHR48105">
    <property type="entry name" value="THIOREDOXIN REDUCTASE 1-RELATED-RELATED"/>
    <property type="match status" value="1"/>
</dbReference>
<accession>A0ABS2GIA9</accession>
<dbReference type="InterPro" id="IPR050097">
    <property type="entry name" value="Ferredoxin-NADP_redctase_2"/>
</dbReference>
<evidence type="ECO:0000256" key="2">
    <source>
        <dbReference type="ARBA" id="ARBA00023002"/>
    </source>
</evidence>
<feature type="domain" description="FAD/NAD(P)-binding" evidence="3">
    <location>
        <begin position="197"/>
        <end position="302"/>
    </location>
</feature>
<sequence length="320" mass="34147">MIYDVAIVGGGPAGLSAALTARVRGQSVVVFEGANFSDKLRRAPRIDNYPGLPTVSGEVFMDNLQAQVCNLEPVIVKKRIQSVFPGRPFVLMATDEVYQAKSVILATGVPVSRPIAGESRLLGRGVSYCAVCDGNFFKDKEIAIHISSKAEWSSVQYLSELASTIHIYPVGEVAVLVRKKLENQNGGTGVGTKKYTFDVATERALQEVVIPANCILHLGDPWHAIIGEKKVEAVETKKGCLSVDGVFILREADPPDKLVEGLGMSNGAVSVGRGMETNIVGLYAVGDMTGQPLQVAKAVGEGQIAALSAVRYVEEAYLNT</sequence>
<evidence type="ECO:0000313" key="5">
    <source>
        <dbReference type="Proteomes" id="UP000707138"/>
    </source>
</evidence>
<dbReference type="InterPro" id="IPR023753">
    <property type="entry name" value="FAD/NAD-binding_dom"/>
</dbReference>
<dbReference type="PRINTS" id="PR00368">
    <property type="entry name" value="FADPNR"/>
</dbReference>
<organism evidence="4 5">
    <name type="scientific">Veillonella magna</name>
    <dbReference type="NCBI Taxonomy" id="464322"/>
    <lineage>
        <taxon>Bacteria</taxon>
        <taxon>Bacillati</taxon>
        <taxon>Bacillota</taxon>
        <taxon>Negativicutes</taxon>
        <taxon>Veillonellales</taxon>
        <taxon>Veillonellaceae</taxon>
        <taxon>Veillonella</taxon>
    </lineage>
</organism>
<dbReference type="Pfam" id="PF07992">
    <property type="entry name" value="Pyr_redox_2"/>
    <property type="match status" value="2"/>
</dbReference>
<name>A0ABS2GIA9_9FIRM</name>
<dbReference type="SUPFAM" id="SSF51905">
    <property type="entry name" value="FAD/NAD(P)-binding domain"/>
    <property type="match status" value="1"/>
</dbReference>
<reference evidence="4 5" key="1">
    <citation type="journal article" date="2021" name="Sci. Rep.">
        <title>The distribution of antibiotic resistance genes in chicken gut microbiota commensals.</title>
        <authorList>
            <person name="Juricova H."/>
            <person name="Matiasovicova J."/>
            <person name="Kubasova T."/>
            <person name="Cejkova D."/>
            <person name="Rychlik I."/>
        </authorList>
    </citation>
    <scope>NUCLEOTIDE SEQUENCE [LARGE SCALE GENOMIC DNA]</scope>
    <source>
        <strain evidence="4 5">An537</strain>
    </source>
</reference>
<feature type="domain" description="FAD/NAD(P)-binding" evidence="3">
    <location>
        <begin position="3"/>
        <end position="141"/>
    </location>
</feature>
<comment type="caution">
    <text evidence="4">The sequence shown here is derived from an EMBL/GenBank/DDBJ whole genome shotgun (WGS) entry which is preliminary data.</text>
</comment>
<dbReference type="RefSeq" id="WP_205088125.1">
    <property type="nucleotide sequence ID" value="NZ_JACJLA010000013.1"/>
</dbReference>
<evidence type="ECO:0000256" key="1">
    <source>
        <dbReference type="ARBA" id="ARBA00022630"/>
    </source>
</evidence>
<dbReference type="EMBL" id="JACJLA010000013">
    <property type="protein sequence ID" value="MBM6913143.1"/>
    <property type="molecule type" value="Genomic_DNA"/>
</dbReference>
<proteinExistence type="predicted"/>
<dbReference type="InterPro" id="IPR036188">
    <property type="entry name" value="FAD/NAD-bd_sf"/>
</dbReference>
<keyword evidence="1" id="KW-0285">Flavoprotein</keyword>
<keyword evidence="5" id="KW-1185">Reference proteome</keyword>
<gene>
    <name evidence="4" type="ORF">H6A01_07405</name>
</gene>
<protein>
    <submittedName>
        <fullName evidence="4">FAD-dependent oxidoreductase</fullName>
    </submittedName>
</protein>
<dbReference type="PRINTS" id="PR00469">
    <property type="entry name" value="PNDRDTASEII"/>
</dbReference>
<evidence type="ECO:0000313" key="4">
    <source>
        <dbReference type="EMBL" id="MBM6913143.1"/>
    </source>
</evidence>
<dbReference type="Gene3D" id="3.50.50.60">
    <property type="entry name" value="FAD/NAD(P)-binding domain"/>
    <property type="match status" value="2"/>
</dbReference>